<proteinExistence type="predicted"/>
<evidence type="ECO:0000256" key="1">
    <source>
        <dbReference type="ARBA" id="ARBA00022670"/>
    </source>
</evidence>
<organism evidence="7 8">
    <name type="scientific">Actinacidiphila yanglinensis</name>
    <dbReference type="NCBI Taxonomy" id="310779"/>
    <lineage>
        <taxon>Bacteria</taxon>
        <taxon>Bacillati</taxon>
        <taxon>Actinomycetota</taxon>
        <taxon>Actinomycetes</taxon>
        <taxon>Kitasatosporales</taxon>
        <taxon>Streptomycetaceae</taxon>
        <taxon>Actinacidiphila</taxon>
    </lineage>
</organism>
<dbReference type="InterPro" id="IPR030400">
    <property type="entry name" value="Sedolisin_dom"/>
</dbReference>
<gene>
    <name evidence="7" type="ORF">SAMN05216223_102422</name>
</gene>
<keyword evidence="5" id="KW-0732">Signal</keyword>
<dbReference type="SUPFAM" id="SSF52743">
    <property type="entry name" value="Subtilisin-like"/>
    <property type="match status" value="1"/>
</dbReference>
<evidence type="ECO:0000313" key="7">
    <source>
        <dbReference type="EMBL" id="SEF90312.1"/>
    </source>
</evidence>
<dbReference type="GO" id="GO:0008240">
    <property type="term" value="F:tripeptidyl-peptidase activity"/>
    <property type="evidence" value="ECO:0007669"/>
    <property type="project" value="TreeGrafter"/>
</dbReference>
<evidence type="ECO:0000256" key="5">
    <source>
        <dbReference type="SAM" id="SignalP"/>
    </source>
</evidence>
<keyword evidence="3" id="KW-0720">Serine protease</keyword>
<keyword evidence="1" id="KW-0645">Protease</keyword>
<feature type="chain" id="PRO_5039273283" description="Peptidase S53 domain-containing protein" evidence="5">
    <location>
        <begin position="34"/>
        <end position="440"/>
    </location>
</feature>
<dbReference type="GO" id="GO:0006508">
    <property type="term" value="P:proteolysis"/>
    <property type="evidence" value="ECO:0007669"/>
    <property type="project" value="UniProtKB-KW"/>
</dbReference>
<accession>A0A1H5VSR0</accession>
<dbReference type="InterPro" id="IPR023828">
    <property type="entry name" value="Peptidase_S8_Ser-AS"/>
</dbReference>
<dbReference type="PANTHER" id="PTHR14218:SF15">
    <property type="entry name" value="TRIPEPTIDYL-PEPTIDASE 1"/>
    <property type="match status" value="1"/>
</dbReference>
<sequence length="440" mass="43647">MTKTRLIRPVVAAAGVAATVLGLITATSPSSSGADGTDTATAPVAVCSAPPPGQLACQAEVTPDSSTGARTFGAKNSATLPGGYGPADLQSAYALASAVEAHAGRNRTVGIVDAYDAPTVEADLAVYRSTYGLPACTTANGCFRKVNQRGDAAPLPAVNVSWAVETSLDVEAVSAACPDCDILLVEGDGAAVDALADSADTAVRLGADAVSNSYSAPESTVTDNDITAKGGLPPRRSSYNHPGVPILAASGDSGFQLDAPYPADLTSVIAVGGTSLSRSDTTRGWTETAWGPTQRPSGAGAACSAHIDKPAWQHDAACPGRTVADVSAVADPYTGLAVYDSTPDPGDGLPGGWLHAGGTSAATPLVAAMYVMAGPAAGIKDASGLYAHSDELNDVVGGPAVSIPGSGQECPATTSMCAALKGYDAPTGLGSPDGLAALRH</sequence>
<evidence type="ECO:0000256" key="3">
    <source>
        <dbReference type="ARBA" id="ARBA00022825"/>
    </source>
</evidence>
<dbReference type="PANTHER" id="PTHR14218">
    <property type="entry name" value="PROTEASE S8 TRIPEPTIDYL PEPTIDASE I CLN2"/>
    <property type="match status" value="1"/>
</dbReference>
<evidence type="ECO:0000259" key="6">
    <source>
        <dbReference type="PROSITE" id="PS51695"/>
    </source>
</evidence>
<protein>
    <recommendedName>
        <fullName evidence="6">Peptidase S53 domain-containing protein</fullName>
    </recommendedName>
</protein>
<dbReference type="AlphaFoldDB" id="A0A1H5VSR0"/>
<dbReference type="GO" id="GO:0004252">
    <property type="term" value="F:serine-type endopeptidase activity"/>
    <property type="evidence" value="ECO:0007669"/>
    <property type="project" value="InterPro"/>
</dbReference>
<name>A0A1H5VSR0_9ACTN</name>
<feature type="compositionally biased region" description="Polar residues" evidence="4">
    <location>
        <begin position="276"/>
        <end position="285"/>
    </location>
</feature>
<dbReference type="OrthoDB" id="151889at2"/>
<reference evidence="7 8" key="1">
    <citation type="submission" date="2016-10" db="EMBL/GenBank/DDBJ databases">
        <authorList>
            <person name="de Groot N.N."/>
        </authorList>
    </citation>
    <scope>NUCLEOTIDE SEQUENCE [LARGE SCALE GENOMIC DNA]</scope>
    <source>
        <strain evidence="7 8">CGMCC 4.2023</strain>
    </source>
</reference>
<dbReference type="RefSeq" id="WP_103884557.1">
    <property type="nucleotide sequence ID" value="NZ_FNVU01000002.1"/>
</dbReference>
<dbReference type="InterPro" id="IPR050819">
    <property type="entry name" value="Tripeptidyl-peptidase_I"/>
</dbReference>
<evidence type="ECO:0000256" key="4">
    <source>
        <dbReference type="SAM" id="MobiDB-lite"/>
    </source>
</evidence>
<evidence type="ECO:0000313" key="8">
    <source>
        <dbReference type="Proteomes" id="UP000236754"/>
    </source>
</evidence>
<feature type="signal peptide" evidence="5">
    <location>
        <begin position="1"/>
        <end position="33"/>
    </location>
</feature>
<keyword evidence="2" id="KW-0378">Hydrolase</keyword>
<feature type="region of interest" description="Disordered" evidence="4">
    <location>
        <begin position="276"/>
        <end position="300"/>
    </location>
</feature>
<dbReference type="InterPro" id="IPR036852">
    <property type="entry name" value="Peptidase_S8/S53_dom_sf"/>
</dbReference>
<dbReference type="EMBL" id="FNVU01000002">
    <property type="protein sequence ID" value="SEF90312.1"/>
    <property type="molecule type" value="Genomic_DNA"/>
</dbReference>
<dbReference type="PROSITE" id="PS00138">
    <property type="entry name" value="SUBTILASE_SER"/>
    <property type="match status" value="1"/>
</dbReference>
<keyword evidence="8" id="KW-1185">Reference proteome</keyword>
<dbReference type="Gene3D" id="3.40.50.200">
    <property type="entry name" value="Peptidase S8/S53 domain"/>
    <property type="match status" value="1"/>
</dbReference>
<dbReference type="Proteomes" id="UP000236754">
    <property type="component" value="Unassembled WGS sequence"/>
</dbReference>
<dbReference type="PROSITE" id="PS51695">
    <property type="entry name" value="SEDOLISIN"/>
    <property type="match status" value="1"/>
</dbReference>
<feature type="domain" description="Peptidase S53" evidence="6">
    <location>
        <begin position="83"/>
        <end position="440"/>
    </location>
</feature>
<evidence type="ECO:0000256" key="2">
    <source>
        <dbReference type="ARBA" id="ARBA00022801"/>
    </source>
</evidence>